<dbReference type="OrthoDB" id="10529652at2759"/>
<evidence type="ECO:0000313" key="2">
    <source>
        <dbReference type="Proteomes" id="UP000217790"/>
    </source>
</evidence>
<reference evidence="2" key="1">
    <citation type="journal article" date="2017" name="Nat. Ecol. Evol.">
        <title>Genome expansion and lineage-specific genetic innovations in the forest pathogenic fungi Armillaria.</title>
        <authorList>
            <person name="Sipos G."/>
            <person name="Prasanna A.N."/>
            <person name="Walter M.C."/>
            <person name="O'Connor E."/>
            <person name="Balint B."/>
            <person name="Krizsan K."/>
            <person name="Kiss B."/>
            <person name="Hess J."/>
            <person name="Varga T."/>
            <person name="Slot J."/>
            <person name="Riley R."/>
            <person name="Boka B."/>
            <person name="Rigling D."/>
            <person name="Barry K."/>
            <person name="Lee J."/>
            <person name="Mihaltcheva S."/>
            <person name="LaButti K."/>
            <person name="Lipzen A."/>
            <person name="Waldron R."/>
            <person name="Moloney N.M."/>
            <person name="Sperisen C."/>
            <person name="Kredics L."/>
            <person name="Vagvoelgyi C."/>
            <person name="Patrignani A."/>
            <person name="Fitzpatrick D."/>
            <person name="Nagy I."/>
            <person name="Doyle S."/>
            <person name="Anderson J.B."/>
            <person name="Grigoriev I.V."/>
            <person name="Gueldener U."/>
            <person name="Muensterkoetter M."/>
            <person name="Nagy L.G."/>
        </authorList>
    </citation>
    <scope>NUCLEOTIDE SEQUENCE [LARGE SCALE GENOMIC DNA]</scope>
    <source>
        <strain evidence="2">Ar21-2</strain>
    </source>
</reference>
<evidence type="ECO:0000313" key="1">
    <source>
        <dbReference type="EMBL" id="PBK79980.1"/>
    </source>
</evidence>
<sequence length="136" mass="15274">MRMPRRRTAVLWVDGITTSTSLWDIGVGRCFCVLVRRTRMVGSIASGGQFFALRLLASFCFANGITERAGMPQRIRRISSYCGRRFSRIYPCFCSGSAMYLVEAVYSMSVKLNFFSVRQPQSAACYVLGTVSNLPR</sequence>
<name>A0A2H3CDN9_ARMGA</name>
<proteinExistence type="predicted"/>
<organism evidence="1 2">
    <name type="scientific">Armillaria gallica</name>
    <name type="common">Bulbous honey fungus</name>
    <name type="synonym">Armillaria bulbosa</name>
    <dbReference type="NCBI Taxonomy" id="47427"/>
    <lineage>
        <taxon>Eukaryota</taxon>
        <taxon>Fungi</taxon>
        <taxon>Dikarya</taxon>
        <taxon>Basidiomycota</taxon>
        <taxon>Agaricomycotina</taxon>
        <taxon>Agaricomycetes</taxon>
        <taxon>Agaricomycetidae</taxon>
        <taxon>Agaricales</taxon>
        <taxon>Marasmiineae</taxon>
        <taxon>Physalacriaceae</taxon>
        <taxon>Armillaria</taxon>
    </lineage>
</organism>
<dbReference type="Proteomes" id="UP000217790">
    <property type="component" value="Unassembled WGS sequence"/>
</dbReference>
<protein>
    <submittedName>
        <fullName evidence="1">Uncharacterized protein</fullName>
    </submittedName>
</protein>
<dbReference type="EMBL" id="KZ293755">
    <property type="protein sequence ID" value="PBK79980.1"/>
    <property type="molecule type" value="Genomic_DNA"/>
</dbReference>
<gene>
    <name evidence="1" type="ORF">ARMGADRAFT_95269</name>
</gene>
<dbReference type="AlphaFoldDB" id="A0A2H3CDN9"/>
<accession>A0A2H3CDN9</accession>
<keyword evidence="2" id="KW-1185">Reference proteome</keyword>
<dbReference type="InParanoid" id="A0A2H3CDN9"/>